<feature type="signal peptide" evidence="2">
    <location>
        <begin position="1"/>
        <end position="26"/>
    </location>
</feature>
<dbReference type="GO" id="GO:0005829">
    <property type="term" value="C:cytosol"/>
    <property type="evidence" value="ECO:0007669"/>
    <property type="project" value="TreeGrafter"/>
</dbReference>
<dbReference type="InterPro" id="IPR011032">
    <property type="entry name" value="GroES-like_sf"/>
</dbReference>
<evidence type="ECO:0000256" key="1">
    <source>
        <dbReference type="ARBA" id="ARBA00022857"/>
    </source>
</evidence>
<proteinExistence type="predicted"/>
<dbReference type="GO" id="GO:0003730">
    <property type="term" value="F:mRNA 3'-UTR binding"/>
    <property type="evidence" value="ECO:0007669"/>
    <property type="project" value="TreeGrafter"/>
</dbReference>
<dbReference type="GO" id="GO:0070402">
    <property type="term" value="F:NADPH binding"/>
    <property type="evidence" value="ECO:0007669"/>
    <property type="project" value="TreeGrafter"/>
</dbReference>
<accession>A0A8D8ZKN0</accession>
<dbReference type="PANTHER" id="PTHR44154">
    <property type="entry name" value="QUINONE OXIDOREDUCTASE"/>
    <property type="match status" value="1"/>
</dbReference>
<organism evidence="4">
    <name type="scientific">Cacopsylla melanoneura</name>
    <dbReference type="NCBI Taxonomy" id="428564"/>
    <lineage>
        <taxon>Eukaryota</taxon>
        <taxon>Metazoa</taxon>
        <taxon>Ecdysozoa</taxon>
        <taxon>Arthropoda</taxon>
        <taxon>Hexapoda</taxon>
        <taxon>Insecta</taxon>
        <taxon>Pterygota</taxon>
        <taxon>Neoptera</taxon>
        <taxon>Paraneoptera</taxon>
        <taxon>Hemiptera</taxon>
        <taxon>Sternorrhyncha</taxon>
        <taxon>Psylloidea</taxon>
        <taxon>Psyllidae</taxon>
        <taxon>Psyllinae</taxon>
        <taxon>Cacopsylla</taxon>
    </lineage>
</organism>
<dbReference type="InterPro" id="IPR020843">
    <property type="entry name" value="ER"/>
</dbReference>
<dbReference type="Pfam" id="PF00107">
    <property type="entry name" value="ADH_zinc_N"/>
    <property type="match status" value="1"/>
</dbReference>
<feature type="domain" description="Enoyl reductase (ER)" evidence="3">
    <location>
        <begin position="43"/>
        <end position="354"/>
    </location>
</feature>
<protein>
    <submittedName>
        <fullName evidence="4">Quinone oxidoreductase</fullName>
    </submittedName>
</protein>
<dbReference type="FunFam" id="3.40.50.720:FF:000244">
    <property type="entry name" value="quinone oxidoreductase"/>
    <property type="match status" value="1"/>
</dbReference>
<keyword evidence="2" id="KW-0732">Signal</keyword>
<dbReference type="Gene3D" id="3.40.50.720">
    <property type="entry name" value="NAD(P)-binding Rossmann-like Domain"/>
    <property type="match status" value="1"/>
</dbReference>
<dbReference type="InterPro" id="IPR051603">
    <property type="entry name" value="Zinc-ADH_QOR/CCCR"/>
</dbReference>
<dbReference type="SMART" id="SM00829">
    <property type="entry name" value="PKS_ER"/>
    <property type="match status" value="1"/>
</dbReference>
<dbReference type="GO" id="GO:0003960">
    <property type="term" value="F:quinone reductase (NADPH) activity"/>
    <property type="evidence" value="ECO:0007669"/>
    <property type="project" value="TreeGrafter"/>
</dbReference>
<sequence length="404" mass="44454">MSFSFMSALLLSIVLILWTLVYQVTSSDLEESKMYAVQCKRWGEPKVLELTRVNKPPPCQPDEVLVKVVAAGINPVETYIRSGQYPTLPELPAILGTEVSGVVEQVGAGVTHVQVGDKVFGKPILGKGGYSQYAKLKKLDVYHMPPQLSFSEAAVLYVSYFTAYRALHFKAQMKPGEWVLVHGATGGVGSAAIQIAKAHGLKVVAFAGTDSGKQYVESLGADVGINYNDIGCYDLAIQSIGGKKFDIVLEPFSNVMLANDLTMINKRGRICVVGSRGQIHVNPRGFMQTEVQIYGVSLLSQTPEEGRHTAAILTRGAAEGWVKPNLNHEFFLDELPDAHKAIMKPGSHRGKLVVSNIDQFYCGIPHENYTTMYIVSMPTTAVYDDLDAYRSKNRYLHYLQAFRT</sequence>
<dbReference type="AlphaFoldDB" id="A0A8D8ZKN0"/>
<keyword evidence="1" id="KW-0521">NADP</keyword>
<feature type="chain" id="PRO_5034879521" evidence="2">
    <location>
        <begin position="27"/>
        <end position="404"/>
    </location>
</feature>
<dbReference type="Gene3D" id="3.90.180.10">
    <property type="entry name" value="Medium-chain alcohol dehydrogenases, catalytic domain"/>
    <property type="match status" value="1"/>
</dbReference>
<dbReference type="CDD" id="cd08253">
    <property type="entry name" value="zeta_crystallin"/>
    <property type="match status" value="1"/>
</dbReference>
<name>A0A8D8ZKN0_9HEMI</name>
<dbReference type="InterPro" id="IPR036291">
    <property type="entry name" value="NAD(P)-bd_dom_sf"/>
</dbReference>
<dbReference type="Pfam" id="PF08240">
    <property type="entry name" value="ADH_N"/>
    <property type="match status" value="1"/>
</dbReference>
<reference evidence="4" key="1">
    <citation type="submission" date="2021-05" db="EMBL/GenBank/DDBJ databases">
        <authorList>
            <person name="Alioto T."/>
            <person name="Alioto T."/>
            <person name="Gomez Garrido J."/>
        </authorList>
    </citation>
    <scope>NUCLEOTIDE SEQUENCE</scope>
</reference>
<evidence type="ECO:0000256" key="2">
    <source>
        <dbReference type="SAM" id="SignalP"/>
    </source>
</evidence>
<dbReference type="SUPFAM" id="SSF50129">
    <property type="entry name" value="GroES-like"/>
    <property type="match status" value="1"/>
</dbReference>
<dbReference type="InterPro" id="IPR013149">
    <property type="entry name" value="ADH-like_C"/>
</dbReference>
<evidence type="ECO:0000259" key="3">
    <source>
        <dbReference type="SMART" id="SM00829"/>
    </source>
</evidence>
<dbReference type="InterPro" id="IPR013154">
    <property type="entry name" value="ADH-like_N"/>
</dbReference>
<dbReference type="SUPFAM" id="SSF51735">
    <property type="entry name" value="NAD(P)-binding Rossmann-fold domains"/>
    <property type="match status" value="1"/>
</dbReference>
<dbReference type="PANTHER" id="PTHR44154:SF1">
    <property type="entry name" value="QUINONE OXIDOREDUCTASE"/>
    <property type="match status" value="1"/>
</dbReference>
<dbReference type="EMBL" id="HBUF01520033">
    <property type="protein sequence ID" value="CAG6748645.1"/>
    <property type="molecule type" value="Transcribed_RNA"/>
</dbReference>
<evidence type="ECO:0000313" key="4">
    <source>
        <dbReference type="EMBL" id="CAG6748645.1"/>
    </source>
</evidence>